<dbReference type="OrthoDB" id="4133621at2759"/>
<dbReference type="PROSITE" id="PS50850">
    <property type="entry name" value="MFS"/>
    <property type="match status" value="1"/>
</dbReference>
<dbReference type="SUPFAM" id="SSF103473">
    <property type="entry name" value="MFS general substrate transporter"/>
    <property type="match status" value="1"/>
</dbReference>
<dbReference type="EMBL" id="NAJM01000016">
    <property type="protein sequence ID" value="RVX71644.1"/>
    <property type="molecule type" value="Genomic_DNA"/>
</dbReference>
<dbReference type="AlphaFoldDB" id="A0A438N7B4"/>
<dbReference type="PANTHER" id="PTHR23502">
    <property type="entry name" value="MAJOR FACILITATOR SUPERFAMILY"/>
    <property type="match status" value="1"/>
</dbReference>
<dbReference type="PANTHER" id="PTHR23502:SF34">
    <property type="entry name" value="PROTEIN HOL1"/>
    <property type="match status" value="1"/>
</dbReference>
<evidence type="ECO:0000256" key="4">
    <source>
        <dbReference type="ARBA" id="ARBA00023136"/>
    </source>
</evidence>
<feature type="transmembrane region" description="Helical" evidence="5">
    <location>
        <begin position="317"/>
        <end position="338"/>
    </location>
</feature>
<keyword evidence="4 5" id="KW-0472">Membrane</keyword>
<feature type="transmembrane region" description="Helical" evidence="5">
    <location>
        <begin position="126"/>
        <end position="143"/>
    </location>
</feature>
<name>A0A438N7B4_EXOME</name>
<evidence type="ECO:0000256" key="1">
    <source>
        <dbReference type="ARBA" id="ARBA00004141"/>
    </source>
</evidence>
<feature type="transmembrane region" description="Helical" evidence="5">
    <location>
        <begin position="155"/>
        <end position="178"/>
    </location>
</feature>
<dbReference type="Pfam" id="PF07690">
    <property type="entry name" value="MFS_1"/>
    <property type="match status" value="1"/>
</dbReference>
<keyword evidence="2 5" id="KW-0812">Transmembrane</keyword>
<evidence type="ECO:0000256" key="3">
    <source>
        <dbReference type="ARBA" id="ARBA00022989"/>
    </source>
</evidence>
<dbReference type="VEuPathDB" id="FungiDB:PV10_06450"/>
<proteinExistence type="predicted"/>
<dbReference type="InterPro" id="IPR036259">
    <property type="entry name" value="MFS_trans_sf"/>
</dbReference>
<evidence type="ECO:0000259" key="6">
    <source>
        <dbReference type="PROSITE" id="PS50850"/>
    </source>
</evidence>
<dbReference type="Proteomes" id="UP000288859">
    <property type="component" value="Unassembled WGS sequence"/>
</dbReference>
<dbReference type="InterPro" id="IPR011701">
    <property type="entry name" value="MFS"/>
</dbReference>
<feature type="transmembrane region" description="Helical" evidence="5">
    <location>
        <begin position="403"/>
        <end position="422"/>
    </location>
</feature>
<feature type="domain" description="Major facilitator superfamily (MFS) profile" evidence="6">
    <location>
        <begin position="56"/>
        <end position="526"/>
    </location>
</feature>
<organism evidence="7 8">
    <name type="scientific">Exophiala mesophila</name>
    <name type="common">Black yeast-like fungus</name>
    <dbReference type="NCBI Taxonomy" id="212818"/>
    <lineage>
        <taxon>Eukaryota</taxon>
        <taxon>Fungi</taxon>
        <taxon>Dikarya</taxon>
        <taxon>Ascomycota</taxon>
        <taxon>Pezizomycotina</taxon>
        <taxon>Eurotiomycetes</taxon>
        <taxon>Chaetothyriomycetidae</taxon>
        <taxon>Chaetothyriales</taxon>
        <taxon>Herpotrichiellaceae</taxon>
        <taxon>Exophiala</taxon>
    </lineage>
</organism>
<dbReference type="Gene3D" id="1.20.1250.20">
    <property type="entry name" value="MFS general substrate transporter like domains"/>
    <property type="match status" value="1"/>
</dbReference>
<evidence type="ECO:0000256" key="2">
    <source>
        <dbReference type="ARBA" id="ARBA00022692"/>
    </source>
</evidence>
<evidence type="ECO:0000313" key="8">
    <source>
        <dbReference type="Proteomes" id="UP000288859"/>
    </source>
</evidence>
<dbReference type="GO" id="GO:0005886">
    <property type="term" value="C:plasma membrane"/>
    <property type="evidence" value="ECO:0007669"/>
    <property type="project" value="TreeGrafter"/>
</dbReference>
<dbReference type="GO" id="GO:0022857">
    <property type="term" value="F:transmembrane transporter activity"/>
    <property type="evidence" value="ECO:0007669"/>
    <property type="project" value="InterPro"/>
</dbReference>
<accession>A0A438N7B4</accession>
<feature type="transmembrane region" description="Helical" evidence="5">
    <location>
        <begin position="58"/>
        <end position="82"/>
    </location>
</feature>
<evidence type="ECO:0000256" key="5">
    <source>
        <dbReference type="SAM" id="Phobius"/>
    </source>
</evidence>
<sequence length="526" mass="57817">MKFHTLHELGHTVREVTLIDMERTGNPHAVHKGADIILVPHPSDDVNDPLRLPQWKKWIAFVNVLVFGFMINAWIGGLFPAFYTLSQDFDIDLATTAGLLTWCVFTAGLASFFWAPTAEYLGRRPVFLVTSLGMFLCEIWSGVATSYESLLVSRALGAFCGACTEALGAVVVNDLFYLHERGSKMGIYVIALYFGNSLGPIFTGIIVQYGDWHWTAWASAIIGGLNFIVFIFFFPETRWNRSINATGAKPKHVDIPATSNQPEIAEKEEPVEVIEHANTHENVELSGTKKTYLQELKPWSGRASQSWILHVLRPLPLFAYPAVAWGAFAYAVCLAWLLGAGTVTSFIFENDPYNFGTATSGLVNVGAMIGNVTGALAGGLLTDIWVKRCARRRGGKFVPEDRLVLLIIPFIIGPAGLLMFGFGAQRGLHWMVLYVGYAFISISPAAANIAMTYVLDSYPEVALEGMLIVNGVKQLVAFGFTYGFTHWVSSVGYQTVFGTMADGESIESIRAAGNSLMIEWELVLDV</sequence>
<gene>
    <name evidence="7" type="ORF">B0A52_03828</name>
</gene>
<feature type="transmembrane region" description="Helical" evidence="5">
    <location>
        <begin position="185"/>
        <end position="208"/>
    </location>
</feature>
<reference evidence="7 8" key="1">
    <citation type="submission" date="2017-03" db="EMBL/GenBank/DDBJ databases">
        <title>Genomes of endolithic fungi from Antarctica.</title>
        <authorList>
            <person name="Coleine C."/>
            <person name="Masonjones S."/>
            <person name="Stajich J.E."/>
        </authorList>
    </citation>
    <scope>NUCLEOTIDE SEQUENCE [LARGE SCALE GENOMIC DNA]</scope>
    <source>
        <strain evidence="7 8">CCFEE 6314</strain>
    </source>
</reference>
<feature type="transmembrane region" description="Helical" evidence="5">
    <location>
        <begin position="94"/>
        <end position="114"/>
    </location>
</feature>
<feature type="transmembrane region" description="Helical" evidence="5">
    <location>
        <begin position="214"/>
        <end position="234"/>
    </location>
</feature>
<dbReference type="InterPro" id="IPR020846">
    <property type="entry name" value="MFS_dom"/>
</dbReference>
<evidence type="ECO:0000313" key="7">
    <source>
        <dbReference type="EMBL" id="RVX71644.1"/>
    </source>
</evidence>
<comment type="caution">
    <text evidence="7">The sequence shown here is derived from an EMBL/GenBank/DDBJ whole genome shotgun (WGS) entry which is preliminary data.</text>
</comment>
<protein>
    <recommendedName>
        <fullName evidence="6">Major facilitator superfamily (MFS) profile domain-containing protein</fullName>
    </recommendedName>
</protein>
<comment type="subcellular location">
    <subcellularLocation>
        <location evidence="1">Membrane</location>
        <topology evidence="1">Multi-pass membrane protein</topology>
    </subcellularLocation>
</comment>
<feature type="transmembrane region" description="Helical" evidence="5">
    <location>
        <begin position="434"/>
        <end position="455"/>
    </location>
</feature>
<keyword evidence="3 5" id="KW-1133">Transmembrane helix</keyword>
<feature type="transmembrane region" description="Helical" evidence="5">
    <location>
        <begin position="358"/>
        <end position="382"/>
    </location>
</feature>